<dbReference type="PANTHER" id="PTHR33371:SF4">
    <property type="entry name" value="INTERMEMBRANE PHOSPHOLIPID TRANSPORT SYSTEM BINDING PROTEIN MLAD"/>
    <property type="match status" value="1"/>
</dbReference>
<gene>
    <name evidence="1" type="ORF">IM725_02755</name>
</gene>
<evidence type="ECO:0000313" key="2">
    <source>
        <dbReference type="Proteomes" id="UP000715965"/>
    </source>
</evidence>
<keyword evidence="2" id="KW-1185">Reference proteome</keyword>
<proteinExistence type="predicted"/>
<protein>
    <submittedName>
        <fullName evidence="1">Mammalian cell entry protein</fullName>
    </submittedName>
</protein>
<name>A0ABR9SAX7_9BURK</name>
<accession>A0ABR9SAX7</accession>
<dbReference type="EMBL" id="JADDOJ010000006">
    <property type="protein sequence ID" value="MBE7939491.1"/>
    <property type="molecule type" value="Genomic_DNA"/>
</dbReference>
<evidence type="ECO:0000313" key="1">
    <source>
        <dbReference type="EMBL" id="MBE7939491.1"/>
    </source>
</evidence>
<dbReference type="InterPro" id="IPR052336">
    <property type="entry name" value="MlaD_Phospholipid_Transporter"/>
</dbReference>
<reference evidence="1 2" key="1">
    <citation type="submission" date="2020-10" db="EMBL/GenBank/DDBJ databases">
        <title>Draft genome of Ramlibacter aquaticus LMG 30558.</title>
        <authorList>
            <person name="Props R."/>
        </authorList>
    </citation>
    <scope>NUCLEOTIDE SEQUENCE [LARGE SCALE GENOMIC DNA]</scope>
    <source>
        <strain evidence="1 2">LMG 30558</strain>
    </source>
</reference>
<organism evidence="1 2">
    <name type="scientific">Ramlibacter aquaticus</name>
    <dbReference type="NCBI Taxonomy" id="2780094"/>
    <lineage>
        <taxon>Bacteria</taxon>
        <taxon>Pseudomonadati</taxon>
        <taxon>Pseudomonadota</taxon>
        <taxon>Betaproteobacteria</taxon>
        <taxon>Burkholderiales</taxon>
        <taxon>Comamonadaceae</taxon>
        <taxon>Ramlibacter</taxon>
    </lineage>
</organism>
<sequence>MRQLAPKAALLLAFTALLVAGSVLYLLYARGVFESKQTLVLLAEDAEGVGAGLDMTFAGFPIGRVRKVELAATGKVRILVDVDADDWHWLRSSSVFTLVRGVVGGTTIKAYSGILSDPPLAPGAERPVLNGDATAELPRVLSAAREVLDNLSAITAQDAALRGAVGNLQAITERMKGPHGALGVAFGNDADAAKLVAALERSNALLARLDTLAGHADTQVFGPQGVVRDAKATVQQLNAVLADTRTSLKKVDALLVEAQGIAGNVRGATGDLSSLRGEVEANLRKLEGLVNEINRKWPFARDTEVKLP</sequence>
<comment type="caution">
    <text evidence="1">The sequence shown here is derived from an EMBL/GenBank/DDBJ whole genome shotgun (WGS) entry which is preliminary data.</text>
</comment>
<dbReference type="Proteomes" id="UP000715965">
    <property type="component" value="Unassembled WGS sequence"/>
</dbReference>
<dbReference type="PANTHER" id="PTHR33371">
    <property type="entry name" value="INTERMEMBRANE PHOSPHOLIPID TRANSPORT SYSTEM BINDING PROTEIN MLAD-RELATED"/>
    <property type="match status" value="1"/>
</dbReference>